<feature type="region of interest" description="Disordered" evidence="1">
    <location>
        <begin position="325"/>
        <end position="381"/>
    </location>
</feature>
<organism evidence="3 4">
    <name type="scientific">Gymnopus androsaceus JB14</name>
    <dbReference type="NCBI Taxonomy" id="1447944"/>
    <lineage>
        <taxon>Eukaryota</taxon>
        <taxon>Fungi</taxon>
        <taxon>Dikarya</taxon>
        <taxon>Basidiomycota</taxon>
        <taxon>Agaricomycotina</taxon>
        <taxon>Agaricomycetes</taxon>
        <taxon>Agaricomycetidae</taxon>
        <taxon>Agaricales</taxon>
        <taxon>Marasmiineae</taxon>
        <taxon>Omphalotaceae</taxon>
        <taxon>Gymnopus</taxon>
    </lineage>
</organism>
<feature type="domain" description="Myb/SANT-like" evidence="2">
    <location>
        <begin position="856"/>
        <end position="952"/>
    </location>
</feature>
<feature type="compositionally biased region" description="Low complexity" evidence="1">
    <location>
        <begin position="996"/>
        <end position="1005"/>
    </location>
</feature>
<dbReference type="Pfam" id="PF12776">
    <property type="entry name" value="Myb_DNA-bind_3"/>
    <property type="match status" value="1"/>
</dbReference>
<dbReference type="EMBL" id="ML769546">
    <property type="protein sequence ID" value="KAE9394617.1"/>
    <property type="molecule type" value="Genomic_DNA"/>
</dbReference>
<evidence type="ECO:0000313" key="3">
    <source>
        <dbReference type="EMBL" id="KAE9394617.1"/>
    </source>
</evidence>
<feature type="region of interest" description="Disordered" evidence="1">
    <location>
        <begin position="412"/>
        <end position="437"/>
    </location>
</feature>
<dbReference type="OrthoDB" id="3366674at2759"/>
<feature type="region of interest" description="Disordered" evidence="1">
    <location>
        <begin position="1049"/>
        <end position="1072"/>
    </location>
</feature>
<feature type="region of interest" description="Disordered" evidence="1">
    <location>
        <begin position="993"/>
        <end position="1034"/>
    </location>
</feature>
<evidence type="ECO:0000256" key="1">
    <source>
        <dbReference type="SAM" id="MobiDB-lite"/>
    </source>
</evidence>
<dbReference type="Proteomes" id="UP000799118">
    <property type="component" value="Unassembled WGS sequence"/>
</dbReference>
<accession>A0A6A4HBK7</accession>
<dbReference type="PANTHER" id="PTHR46929">
    <property type="entry name" value="EXPRESSED PROTEIN"/>
    <property type="match status" value="1"/>
</dbReference>
<sequence>MSRRVILKPFVGTDDEFQPSPRAFQVCEHCFFFYFVEGPCRTATVVPVIETQRASTSGQTSRLTGPGWSGLLSSTLPAARGGARGAAGPSRGSSSATPVTKPPSSLCNIVQSSNIISLPLTEDAWLLSFWFLWAVFLQGIFACAEYQSQSEDLGISPANRVTFFDKHSPRMVAYKAKYGKYMATTWSAAFLLSAQRFCTQMLGQYARKDLKQYQTEWFIEESILTYPFIGGDEIPGLSSPIVTPSELISGGFINYHKFAVDFELSVSGLAQDELFPEEAIFISNLIEDVGLSQVGIHGFSLSPRLFDPSEDTLVDNMFIDFKAVESKNEHQTNDGQEEDDDDGQEEEEEDDNGQEPEEEDDDHDIDVKEDPSPIDNEVEFVGKAVEQPVRIRSSMLEYPTSPVLKPVSLSAYTSKSKKGQSSHDKDSGFPRLEGGRQNTSLFGYDSVLAQGGGKSRAAQTSNAAGTPYPETKGVQMITERFAAPEDFNDNERVRLHATLDGLFPSVSCTNCIRIGVQCSMPPESTSSARHECHRCLMSKTPCLFSYPVERADKEQRRLFMHAARSNGAVAMFSSTLVQENLGLLRTKVLLWSFLTKFKIQASNVARHQAQLRNSASDPCLLLKALIMDGFVAEMDTECLSMLAFLLGWDKRFTLKDLEFKGLSQIPLPEVVMPPPTQSQGKGKAKAVEAASKKGSAPEEASTVVAEPVSSSGSSEESEEEAVKRRSPSQSPSAEEDDEPVAKHRKATKSPAAAPATVLSPRTFLRQNAAAGPSARPIQRTPGAHRGSGLKQGSRKRKSSLMSTAEDKDVDNQENTNPETTAPKKGKKPNKTKSKKSETKTDTAETKPRAQCVVFSEDDDKTMILTLLDQKNEGMATDNGGWKEPALQAVVRALAGSELESGGVPKNIRNVRDHWGKMKRDYTIFNELASISGWGWDSVNHCVQASDEQWDTYLAAHPDRKKYWNAIFPFYEDIDELLHGALATGKTSFHPGKQLFNNNSDSGVDSGCDDGLKFDSDDEEDDDDDDDDVQVIKTPSARTSIAKPAFTLKRKVSARDPSASNKRTRGRQSTSGAISEMSRAIGDMAAAFANQDSSGEPEVSPLAQAVKLLSAEEGLSKVEKAKLMLFAQKDIGFANLILSVEDVETRDAIYRLKLGEV</sequence>
<feature type="compositionally biased region" description="Basic residues" evidence="1">
    <location>
        <begin position="823"/>
        <end position="833"/>
    </location>
</feature>
<dbReference type="PANTHER" id="PTHR46929:SF3">
    <property type="entry name" value="MYB_SANT-LIKE DOMAIN-CONTAINING PROTEIN"/>
    <property type="match status" value="1"/>
</dbReference>
<feature type="region of interest" description="Disordered" evidence="1">
    <location>
        <begin position="79"/>
        <end position="103"/>
    </location>
</feature>
<feature type="compositionally biased region" description="Acidic residues" evidence="1">
    <location>
        <begin position="1015"/>
        <end position="1028"/>
    </location>
</feature>
<feature type="compositionally biased region" description="Low complexity" evidence="1">
    <location>
        <begin position="703"/>
        <end position="714"/>
    </location>
</feature>
<reference evidence="3" key="1">
    <citation type="journal article" date="2019" name="Environ. Microbiol.">
        <title>Fungal ecological strategies reflected in gene transcription - a case study of two litter decomposers.</title>
        <authorList>
            <person name="Barbi F."/>
            <person name="Kohler A."/>
            <person name="Barry K."/>
            <person name="Baskaran P."/>
            <person name="Daum C."/>
            <person name="Fauchery L."/>
            <person name="Ihrmark K."/>
            <person name="Kuo A."/>
            <person name="LaButti K."/>
            <person name="Lipzen A."/>
            <person name="Morin E."/>
            <person name="Grigoriev I.V."/>
            <person name="Henrissat B."/>
            <person name="Lindahl B."/>
            <person name="Martin F."/>
        </authorList>
    </citation>
    <scope>NUCLEOTIDE SEQUENCE</scope>
    <source>
        <strain evidence="3">JB14</strain>
    </source>
</reference>
<evidence type="ECO:0000259" key="2">
    <source>
        <dbReference type="Pfam" id="PF12776"/>
    </source>
</evidence>
<feature type="compositionally biased region" description="Basic and acidic residues" evidence="1">
    <location>
        <begin position="834"/>
        <end position="847"/>
    </location>
</feature>
<feature type="compositionally biased region" description="Low complexity" evidence="1">
    <location>
        <begin position="79"/>
        <end position="96"/>
    </location>
</feature>
<feature type="region of interest" description="Disordered" evidence="1">
    <location>
        <begin position="668"/>
        <end position="849"/>
    </location>
</feature>
<keyword evidence="4" id="KW-1185">Reference proteome</keyword>
<proteinExistence type="predicted"/>
<evidence type="ECO:0000313" key="4">
    <source>
        <dbReference type="Proteomes" id="UP000799118"/>
    </source>
</evidence>
<name>A0A6A4HBK7_9AGAR</name>
<dbReference type="InterPro" id="IPR024752">
    <property type="entry name" value="Myb/SANT-like_dom"/>
</dbReference>
<feature type="compositionally biased region" description="Acidic residues" evidence="1">
    <location>
        <begin position="335"/>
        <end position="364"/>
    </location>
</feature>
<protein>
    <recommendedName>
        <fullName evidence="2">Myb/SANT-like domain-containing protein</fullName>
    </recommendedName>
</protein>
<gene>
    <name evidence="3" type="ORF">BT96DRAFT_998321</name>
</gene>
<dbReference type="AlphaFoldDB" id="A0A6A4HBK7"/>